<comment type="caution">
    <text evidence="1">The sequence shown here is derived from an EMBL/GenBank/DDBJ whole genome shotgun (WGS) entry which is preliminary data.</text>
</comment>
<evidence type="ECO:0000313" key="2">
    <source>
        <dbReference type="Proteomes" id="UP001500390"/>
    </source>
</evidence>
<sequence length="156" mass="17225">MRRSRQAQQERLANSGYVQGTLAVSFDTASDDTLFGPQRTARDDLPDPTWWAGRITHALIEVMTGLRPAPQVVRWTSPEVYAVVARRSALAARRAANPGARTTRQRLSVLRVRVCEPVDGVIEAAVVLQHGSRVRAVAMRLEGQDGKWRVTALQIG</sequence>
<evidence type="ECO:0000313" key="1">
    <source>
        <dbReference type="EMBL" id="GAA4400846.1"/>
    </source>
</evidence>
<dbReference type="EMBL" id="BAABFX010000040">
    <property type="protein sequence ID" value="GAA4400846.1"/>
    <property type="molecule type" value="Genomic_DNA"/>
</dbReference>
<keyword evidence="2" id="KW-1185">Reference proteome</keyword>
<name>A0ABP8K6F7_9MICO</name>
<gene>
    <name evidence="1" type="ORF">GCM10023153_28700</name>
</gene>
<dbReference type="Proteomes" id="UP001500390">
    <property type="component" value="Unassembled WGS sequence"/>
</dbReference>
<organism evidence="1 2">
    <name type="scientific">Ornithinibacter aureus</name>
    <dbReference type="NCBI Taxonomy" id="622664"/>
    <lineage>
        <taxon>Bacteria</taxon>
        <taxon>Bacillati</taxon>
        <taxon>Actinomycetota</taxon>
        <taxon>Actinomycetes</taxon>
        <taxon>Micrococcales</taxon>
        <taxon>Intrasporangiaceae</taxon>
        <taxon>Ornithinibacter</taxon>
    </lineage>
</organism>
<protein>
    <recommendedName>
        <fullName evidence="3">3-hydroxyacyl-CoA dehydrogenase</fullName>
    </recommendedName>
</protein>
<dbReference type="InterPro" id="IPR045596">
    <property type="entry name" value="DUF6459"/>
</dbReference>
<dbReference type="Pfam" id="PF20060">
    <property type="entry name" value="DUF6459"/>
    <property type="match status" value="1"/>
</dbReference>
<proteinExistence type="predicted"/>
<reference evidence="2" key="1">
    <citation type="journal article" date="2019" name="Int. J. Syst. Evol. Microbiol.">
        <title>The Global Catalogue of Microorganisms (GCM) 10K type strain sequencing project: providing services to taxonomists for standard genome sequencing and annotation.</title>
        <authorList>
            <consortium name="The Broad Institute Genomics Platform"/>
            <consortium name="The Broad Institute Genome Sequencing Center for Infectious Disease"/>
            <person name="Wu L."/>
            <person name="Ma J."/>
        </authorList>
    </citation>
    <scope>NUCLEOTIDE SEQUENCE [LARGE SCALE GENOMIC DNA]</scope>
    <source>
        <strain evidence="2">JCM 17738</strain>
    </source>
</reference>
<accession>A0ABP8K6F7</accession>
<evidence type="ECO:0008006" key="3">
    <source>
        <dbReference type="Google" id="ProtNLM"/>
    </source>
</evidence>